<dbReference type="InterPro" id="IPR001282">
    <property type="entry name" value="G6P_DH"/>
</dbReference>
<feature type="domain" description="Glucose-6-phosphate dehydrogenase NAD-binding" evidence="9">
    <location>
        <begin position="23"/>
        <end position="123"/>
    </location>
</feature>
<dbReference type="RefSeq" id="WP_270676640.1">
    <property type="nucleotide sequence ID" value="NZ_JAQFWP010000008.1"/>
</dbReference>
<keyword evidence="5 7" id="KW-0560">Oxidoreductase</keyword>
<name>A0ABT4THD3_9ACTN</name>
<keyword evidence="12" id="KW-1185">Reference proteome</keyword>
<keyword evidence="3 7" id="KW-0313">Glucose metabolism</keyword>
<dbReference type="EMBL" id="JAQFWP010000008">
    <property type="protein sequence ID" value="MDA2804115.1"/>
    <property type="molecule type" value="Genomic_DNA"/>
</dbReference>
<dbReference type="Proteomes" id="UP001165685">
    <property type="component" value="Unassembled WGS sequence"/>
</dbReference>
<dbReference type="PRINTS" id="PR00079">
    <property type="entry name" value="G6PDHDRGNASE"/>
</dbReference>
<comment type="caution">
    <text evidence="11">The sequence shown here is derived from an EMBL/GenBank/DDBJ whole genome shotgun (WGS) entry which is preliminary data.</text>
</comment>
<feature type="binding site" evidence="7">
    <location>
        <position position="60"/>
    </location>
    <ligand>
        <name>NADP(+)</name>
        <dbReference type="ChEBI" id="CHEBI:58349"/>
    </ligand>
</feature>
<reference evidence="11" key="1">
    <citation type="submission" date="2023-01" db="EMBL/GenBank/DDBJ databases">
        <title>Draft genome sequence of Nocardiopsis sp. LSu2-4 isolated from halophytes.</title>
        <authorList>
            <person name="Duangmal K."/>
            <person name="Chantavorakit T."/>
        </authorList>
    </citation>
    <scope>NUCLEOTIDE SEQUENCE</scope>
    <source>
        <strain evidence="11">LSu2-4</strain>
    </source>
</reference>
<evidence type="ECO:0000313" key="12">
    <source>
        <dbReference type="Proteomes" id="UP001165685"/>
    </source>
</evidence>
<dbReference type="InterPro" id="IPR022674">
    <property type="entry name" value="G6P_DH_NAD-bd"/>
</dbReference>
<gene>
    <name evidence="7 11" type="primary">zwf</name>
    <name evidence="11" type="ORF">O4U47_06295</name>
</gene>
<dbReference type="InterPro" id="IPR022675">
    <property type="entry name" value="G6P_DH_C"/>
</dbReference>
<evidence type="ECO:0000256" key="1">
    <source>
        <dbReference type="ARBA" id="ARBA00004937"/>
    </source>
</evidence>
<feature type="binding site" evidence="7">
    <location>
        <position position="377"/>
    </location>
    <ligand>
        <name>substrate</name>
    </ligand>
</feature>
<dbReference type="HAMAP" id="MF_00966">
    <property type="entry name" value="G6PD"/>
    <property type="match status" value="1"/>
</dbReference>
<comment type="caution">
    <text evidence="7">Lacks conserved residue(s) required for the propagation of feature annotation.</text>
</comment>
<feature type="binding site" evidence="7">
    <location>
        <position position="215"/>
    </location>
    <ligand>
        <name>substrate</name>
    </ligand>
</feature>
<comment type="similarity">
    <text evidence="2 7">Belongs to the glucose-6-phosphate dehydrogenase family.</text>
</comment>
<evidence type="ECO:0000256" key="5">
    <source>
        <dbReference type="ARBA" id="ARBA00023002"/>
    </source>
</evidence>
<feature type="binding site" evidence="7">
    <location>
        <position position="253"/>
    </location>
    <ligand>
        <name>substrate</name>
    </ligand>
</feature>
<keyword evidence="6 7" id="KW-0119">Carbohydrate metabolism</keyword>
<comment type="pathway">
    <text evidence="1 7">Carbohydrate degradation; pentose phosphate pathway; D-ribulose 5-phosphate from D-glucose 6-phosphate (oxidative stage): step 1/3.</text>
</comment>
<comment type="catalytic activity">
    <reaction evidence="7">
        <text>D-glucose 6-phosphate + NADP(+) = 6-phospho-D-glucono-1,5-lactone + NADPH + H(+)</text>
        <dbReference type="Rhea" id="RHEA:15841"/>
        <dbReference type="ChEBI" id="CHEBI:15378"/>
        <dbReference type="ChEBI" id="CHEBI:57783"/>
        <dbReference type="ChEBI" id="CHEBI:57955"/>
        <dbReference type="ChEBI" id="CHEBI:58349"/>
        <dbReference type="ChEBI" id="CHEBI:61548"/>
        <dbReference type="EC" id="1.1.1.49"/>
    </reaction>
</comment>
<dbReference type="PANTHER" id="PTHR23429:SF0">
    <property type="entry name" value="GLUCOSE-6-PHOSPHATE 1-DEHYDROGENASE"/>
    <property type="match status" value="1"/>
</dbReference>
<dbReference type="Gene3D" id="3.30.360.10">
    <property type="entry name" value="Dihydrodipicolinate Reductase, domain 2"/>
    <property type="match status" value="1"/>
</dbReference>
<comment type="function">
    <text evidence="7">Catalyzes the oxidation of glucose 6-phosphate to 6-phosphogluconolactone.</text>
</comment>
<feature type="region of interest" description="Disordered" evidence="8">
    <location>
        <begin position="320"/>
        <end position="348"/>
    </location>
</feature>
<evidence type="ECO:0000256" key="8">
    <source>
        <dbReference type="SAM" id="MobiDB-lite"/>
    </source>
</evidence>
<evidence type="ECO:0000256" key="6">
    <source>
        <dbReference type="ARBA" id="ARBA00023277"/>
    </source>
</evidence>
<feature type="binding site" evidence="7">
    <location>
        <position position="219"/>
    </location>
    <ligand>
        <name>substrate</name>
    </ligand>
</feature>
<dbReference type="NCBIfam" id="TIGR00871">
    <property type="entry name" value="zwf"/>
    <property type="match status" value="1"/>
</dbReference>
<evidence type="ECO:0000256" key="7">
    <source>
        <dbReference type="HAMAP-Rule" id="MF_00966"/>
    </source>
</evidence>
<evidence type="ECO:0000313" key="11">
    <source>
        <dbReference type="EMBL" id="MDA2804115.1"/>
    </source>
</evidence>
<feature type="domain" description="Glucose-6-phosphate dehydrogenase NAD-binding" evidence="9">
    <location>
        <begin position="148"/>
        <end position="224"/>
    </location>
</feature>
<dbReference type="InterPro" id="IPR019796">
    <property type="entry name" value="G6P_DH_AS"/>
</dbReference>
<dbReference type="Gene3D" id="3.40.50.720">
    <property type="entry name" value="NAD(P)-binding Rossmann-like Domain"/>
    <property type="match status" value="1"/>
</dbReference>
<dbReference type="Pfam" id="PF02781">
    <property type="entry name" value="G6PD_C"/>
    <property type="match status" value="1"/>
</dbReference>
<feature type="region of interest" description="Disordered" evidence="8">
    <location>
        <begin position="120"/>
        <end position="143"/>
    </location>
</feature>
<evidence type="ECO:0000256" key="2">
    <source>
        <dbReference type="ARBA" id="ARBA00009975"/>
    </source>
</evidence>
<feature type="active site" description="Proton acceptor" evidence="7">
    <location>
        <position position="277"/>
    </location>
</feature>
<evidence type="ECO:0000259" key="9">
    <source>
        <dbReference type="Pfam" id="PF00479"/>
    </source>
</evidence>
<proteinExistence type="inferred from homology"/>
<feature type="binding site" evidence="7">
    <location>
        <position position="185"/>
    </location>
    <ligand>
        <name>NADP(+)</name>
        <dbReference type="ChEBI" id="CHEBI:58349"/>
    </ligand>
</feature>
<dbReference type="EC" id="1.1.1.49" evidence="7"/>
<dbReference type="PROSITE" id="PS00069">
    <property type="entry name" value="G6P_DEHYDROGENASE"/>
    <property type="match status" value="1"/>
</dbReference>
<dbReference type="InterPro" id="IPR036291">
    <property type="entry name" value="NAD(P)-bd_dom_sf"/>
</dbReference>
<accession>A0ABT4THD3</accession>
<evidence type="ECO:0000256" key="3">
    <source>
        <dbReference type="ARBA" id="ARBA00022526"/>
    </source>
</evidence>
<protein>
    <recommendedName>
        <fullName evidence="7">Glucose-6-phosphate 1-dehydrogenase</fullName>
        <shortName evidence="7">G6PD</shortName>
        <ecNumber evidence="7">1.1.1.49</ecNumber>
    </recommendedName>
</protein>
<dbReference type="SUPFAM" id="SSF55347">
    <property type="entry name" value="Glyceraldehyde-3-phosphate dehydrogenase-like, C-terminal domain"/>
    <property type="match status" value="1"/>
</dbReference>
<feature type="binding site" evidence="7">
    <location>
        <position position="272"/>
    </location>
    <ligand>
        <name>substrate</name>
    </ligand>
</feature>
<dbReference type="SUPFAM" id="SSF51735">
    <property type="entry name" value="NAD(P)-binding Rossmann-fold domains"/>
    <property type="match status" value="1"/>
</dbReference>
<dbReference type="Pfam" id="PF00479">
    <property type="entry name" value="G6PD_N"/>
    <property type="match status" value="2"/>
</dbReference>
<feature type="domain" description="Glucose-6-phosphate dehydrogenase C-terminal" evidence="10">
    <location>
        <begin position="226"/>
        <end position="523"/>
    </location>
</feature>
<sequence length="529" mass="57006">MPASVPATPPPGAARSAAPTDLVVFGGTGDLAMRKLLPALLLCEKDGRLAPTTRIVAVSRDGIGDADYRGKAEAAVADSPSVLRAGAVPVPVLRRFLDRLHHVPLDLDDPGDGWDRLRALLDAPPSGDGADPDAAGAPGAPDTADAGGRGRVYYLAMPPMLFGRICADLQANGLAGGGSRVVLEKPLGRDLESARGINDAVGAVFSERRTFRIDHYLGKETVQNLLALRFANMFLEPVWNSRWIDHVQITAAETVGVGTRHGYYDRSGAMRDMVQNHLLQLLCLIAMEPPASFEREAVRDEKVKVLQSLAPLSGEGALRHTARGQYSAGSQGGREVPGYTGEPGADGASSTETFVALEAAVANWRWAGVPFYLRTGKRMARRYSEIVVQFRDVPHPIFPGQGAAATSPNRLVIRLQPEETIRLHMLAKEPGAGELRLRPAPLELSLSDGFAVRSPDAYERLLMDVMNGDPTLFMRRDEVEAAWRWVDPIIGAWQGTDPEPYAPGGTGPRGAHDLLARTGRAWHEGEMTR</sequence>
<keyword evidence="4 7" id="KW-0521">NADP</keyword>
<dbReference type="PANTHER" id="PTHR23429">
    <property type="entry name" value="GLUCOSE-6-PHOSPHATE 1-DEHYDROGENASE G6PD"/>
    <property type="match status" value="1"/>
</dbReference>
<feature type="compositionally biased region" description="Low complexity" evidence="8">
    <location>
        <begin position="122"/>
        <end position="143"/>
    </location>
</feature>
<evidence type="ECO:0000259" key="10">
    <source>
        <dbReference type="Pfam" id="PF02781"/>
    </source>
</evidence>
<evidence type="ECO:0000256" key="4">
    <source>
        <dbReference type="ARBA" id="ARBA00022857"/>
    </source>
</evidence>
<dbReference type="PIRSF" id="PIRSF000110">
    <property type="entry name" value="G6PD"/>
    <property type="match status" value="1"/>
</dbReference>
<organism evidence="11 12">
    <name type="scientific">Nocardiopsis suaedae</name>
    <dbReference type="NCBI Taxonomy" id="3018444"/>
    <lineage>
        <taxon>Bacteria</taxon>
        <taxon>Bacillati</taxon>
        <taxon>Actinomycetota</taxon>
        <taxon>Actinomycetes</taxon>
        <taxon>Streptosporangiales</taxon>
        <taxon>Nocardiopsidaceae</taxon>
        <taxon>Nocardiopsis</taxon>
    </lineage>
</organism>
<feature type="binding site" evidence="7">
    <location>
        <begin position="106"/>
        <end position="107"/>
    </location>
    <ligand>
        <name>NADP(+)</name>
        <dbReference type="ChEBI" id="CHEBI:58349"/>
    </ligand>
</feature>